<comment type="caution">
    <text evidence="2">The sequence shown here is derived from an EMBL/GenBank/DDBJ whole genome shotgun (WGS) entry which is preliminary data.</text>
</comment>
<keyword evidence="3" id="KW-1185">Reference proteome</keyword>
<name>A0AAW2GYD4_9HYME</name>
<feature type="region of interest" description="Disordered" evidence="1">
    <location>
        <begin position="74"/>
        <end position="100"/>
    </location>
</feature>
<dbReference type="AlphaFoldDB" id="A0AAW2GYD4"/>
<dbReference type="Proteomes" id="UP001430953">
    <property type="component" value="Unassembled WGS sequence"/>
</dbReference>
<evidence type="ECO:0000313" key="3">
    <source>
        <dbReference type="Proteomes" id="UP001430953"/>
    </source>
</evidence>
<organism evidence="2 3">
    <name type="scientific">Cardiocondyla obscurior</name>
    <dbReference type="NCBI Taxonomy" id="286306"/>
    <lineage>
        <taxon>Eukaryota</taxon>
        <taxon>Metazoa</taxon>
        <taxon>Ecdysozoa</taxon>
        <taxon>Arthropoda</taxon>
        <taxon>Hexapoda</taxon>
        <taxon>Insecta</taxon>
        <taxon>Pterygota</taxon>
        <taxon>Neoptera</taxon>
        <taxon>Endopterygota</taxon>
        <taxon>Hymenoptera</taxon>
        <taxon>Apocrita</taxon>
        <taxon>Aculeata</taxon>
        <taxon>Formicoidea</taxon>
        <taxon>Formicidae</taxon>
        <taxon>Myrmicinae</taxon>
        <taxon>Cardiocondyla</taxon>
    </lineage>
</organism>
<sequence length="129" mass="15156">MKHSQTSSIFTFVFERNVVNRLAGQFSVTCHAKDRQAEKSEFTFRSKLHFNRTNELMSLLVSSRSIFERDKRDTLNKKKIKKKKKKKIKNDRASPITLSRPRAPRRCARYQISTPERLANINYELHTAA</sequence>
<dbReference type="EMBL" id="JADYXP020000001">
    <property type="protein sequence ID" value="KAL0132304.1"/>
    <property type="molecule type" value="Genomic_DNA"/>
</dbReference>
<reference evidence="2 3" key="1">
    <citation type="submission" date="2023-03" db="EMBL/GenBank/DDBJ databases">
        <title>High recombination rates correlate with genetic variation in Cardiocondyla obscurior ants.</title>
        <authorList>
            <person name="Errbii M."/>
        </authorList>
    </citation>
    <scope>NUCLEOTIDE SEQUENCE [LARGE SCALE GENOMIC DNA]</scope>
    <source>
        <strain evidence="2">Alpha-2009</strain>
        <tissue evidence="2">Whole body</tissue>
    </source>
</reference>
<protein>
    <submittedName>
        <fullName evidence="2">Uncharacterized protein</fullName>
    </submittedName>
</protein>
<evidence type="ECO:0000313" key="2">
    <source>
        <dbReference type="EMBL" id="KAL0132304.1"/>
    </source>
</evidence>
<proteinExistence type="predicted"/>
<gene>
    <name evidence="2" type="ORF">PUN28_000233</name>
</gene>
<feature type="compositionally biased region" description="Basic residues" evidence="1">
    <location>
        <begin position="77"/>
        <end position="89"/>
    </location>
</feature>
<evidence type="ECO:0000256" key="1">
    <source>
        <dbReference type="SAM" id="MobiDB-lite"/>
    </source>
</evidence>
<accession>A0AAW2GYD4</accession>